<evidence type="ECO:0000313" key="1">
    <source>
        <dbReference type="EMBL" id="QBK85182.1"/>
    </source>
</evidence>
<proteinExistence type="predicted"/>
<gene>
    <name evidence="1" type="ORF">LCDPAC02_03810</name>
</gene>
<protein>
    <submittedName>
        <fullName evidence="1">Uncharacterized protein</fullName>
    </submittedName>
</protein>
<dbReference type="EMBL" id="MK500306">
    <property type="protein sequence ID" value="QBK85182.1"/>
    <property type="molecule type" value="Genomic_DNA"/>
</dbReference>
<reference evidence="1" key="1">
    <citation type="journal article" date="2019" name="MBio">
        <title>Virus Genomes from Deep Sea Sediments Expand the Ocean Megavirome and Support Independent Origins of Viral Gigantism.</title>
        <authorList>
            <person name="Backstrom D."/>
            <person name="Yutin N."/>
            <person name="Jorgensen S.L."/>
            <person name="Dharamshi J."/>
            <person name="Homa F."/>
            <person name="Zaremba-Niedwiedzka K."/>
            <person name="Spang A."/>
            <person name="Wolf Y.I."/>
            <person name="Koonin E.V."/>
            <person name="Ettema T.J."/>
        </authorList>
    </citation>
    <scope>NUCLEOTIDE SEQUENCE</scope>
</reference>
<organism evidence="1">
    <name type="scientific">Pithovirus LCDPAC02</name>
    <dbReference type="NCBI Taxonomy" id="2506601"/>
    <lineage>
        <taxon>Viruses</taxon>
        <taxon>Pithoviruses</taxon>
    </lineage>
</organism>
<sequence length="201" mass="24166">MTKILVLLNIYKKLKCILGYEKYLDKLNILNAIHYFCEENDVNENELENIITIYNKDRMYSNFTYNKKERNFLVENVFESKPEEPSKYLYSDETFFIHDKISFEVKTFENPNADIKIRYDECFETVLCGYEIDVVYVIGNKIKFEISNIFIPINITMMCINLDLEAPNELDKREWLQEVCDKFTDKIENEGFYKWGKFKSF</sequence>
<name>A0A481YPM8_9VIRU</name>
<accession>A0A481YPM8</accession>